<proteinExistence type="predicted"/>
<sequence>MENKSPIYYIIYTIFIVSFILIAFFGIGPLLFADGTMGERILTAIIVLIIYFVWGFMLMKWKRHNK</sequence>
<evidence type="ECO:0000313" key="3">
    <source>
        <dbReference type="Proteomes" id="UP000184442"/>
    </source>
</evidence>
<feature type="transmembrane region" description="Helical" evidence="1">
    <location>
        <begin position="40"/>
        <end position="59"/>
    </location>
</feature>
<keyword evidence="1" id="KW-0472">Membrane</keyword>
<protein>
    <submittedName>
        <fullName evidence="2">Uncharacterized protein</fullName>
    </submittedName>
</protein>
<reference evidence="2 3" key="1">
    <citation type="submission" date="2016-11" db="EMBL/GenBank/DDBJ databases">
        <authorList>
            <person name="Jaros S."/>
            <person name="Januszkiewicz K."/>
            <person name="Wedrychowicz H."/>
        </authorList>
    </citation>
    <scope>NUCLEOTIDE SEQUENCE [LARGE SCALE GENOMIC DNA]</scope>
    <source>
        <strain evidence="2 3">DSM 19022</strain>
    </source>
</reference>
<organism evidence="2 3">
    <name type="scientific">Lutispora thermophila DSM 19022</name>
    <dbReference type="NCBI Taxonomy" id="1122184"/>
    <lineage>
        <taxon>Bacteria</taxon>
        <taxon>Bacillati</taxon>
        <taxon>Bacillota</taxon>
        <taxon>Clostridia</taxon>
        <taxon>Lutisporales</taxon>
        <taxon>Lutisporaceae</taxon>
        <taxon>Lutispora</taxon>
    </lineage>
</organism>
<dbReference type="Proteomes" id="UP000184442">
    <property type="component" value="Unassembled WGS sequence"/>
</dbReference>
<accession>A0A1M6H3S1</accession>
<evidence type="ECO:0000256" key="1">
    <source>
        <dbReference type="SAM" id="Phobius"/>
    </source>
</evidence>
<dbReference type="AlphaFoldDB" id="A0A1M6H3S1"/>
<dbReference type="EMBL" id="FQZS01000018">
    <property type="protein sequence ID" value="SHJ16881.1"/>
    <property type="molecule type" value="Genomic_DNA"/>
</dbReference>
<keyword evidence="1" id="KW-1133">Transmembrane helix</keyword>
<name>A0A1M6H3S1_9FIRM</name>
<gene>
    <name evidence="2" type="ORF">SAMN02745176_02640</name>
</gene>
<dbReference type="RefSeq" id="WP_073026644.1">
    <property type="nucleotide sequence ID" value="NZ_FQZS01000018.1"/>
</dbReference>
<keyword evidence="3" id="KW-1185">Reference proteome</keyword>
<feature type="transmembrane region" description="Helical" evidence="1">
    <location>
        <begin position="7"/>
        <end position="28"/>
    </location>
</feature>
<dbReference type="STRING" id="1122184.SAMN02745176_02640"/>
<dbReference type="Pfam" id="PF22268">
    <property type="entry name" value="DUF6954"/>
    <property type="match status" value="1"/>
</dbReference>
<keyword evidence="1" id="KW-0812">Transmembrane</keyword>
<dbReference type="InterPro" id="IPR054229">
    <property type="entry name" value="DUF6954"/>
</dbReference>
<evidence type="ECO:0000313" key="2">
    <source>
        <dbReference type="EMBL" id="SHJ16881.1"/>
    </source>
</evidence>